<dbReference type="Proteomes" id="UP000585258">
    <property type="component" value="Unassembled WGS sequence"/>
</dbReference>
<keyword evidence="1" id="KW-0472">Membrane</keyword>
<dbReference type="STRING" id="94869.SAMN04488529_103183"/>
<evidence type="ECO:0008006" key="6">
    <source>
        <dbReference type="Google" id="ProtNLM"/>
    </source>
</evidence>
<evidence type="ECO:0000313" key="2">
    <source>
        <dbReference type="EMBL" id="MBB6715208.1"/>
    </source>
</evidence>
<reference evidence="3 4" key="1">
    <citation type="submission" date="2016-10" db="EMBL/GenBank/DDBJ databases">
        <authorList>
            <person name="de Groot N.N."/>
        </authorList>
    </citation>
    <scope>NUCLEOTIDE SEQUENCE [LARGE SCALE GENOMIC DNA]</scope>
    <source>
        <strain evidence="3 4">DSM 12272</strain>
    </source>
</reference>
<name>A0A1H0RGJ0_9CLOT</name>
<accession>A0A1H0RGJ0</accession>
<evidence type="ECO:0000313" key="3">
    <source>
        <dbReference type="EMBL" id="SDP28667.1"/>
    </source>
</evidence>
<organism evidence="3 4">
    <name type="scientific">Clostridium gasigenes</name>
    <dbReference type="NCBI Taxonomy" id="94869"/>
    <lineage>
        <taxon>Bacteria</taxon>
        <taxon>Bacillati</taxon>
        <taxon>Bacillota</taxon>
        <taxon>Clostridia</taxon>
        <taxon>Eubacteriales</taxon>
        <taxon>Clostridiaceae</taxon>
        <taxon>Clostridium</taxon>
    </lineage>
</organism>
<keyword evidence="4" id="KW-1185">Reference proteome</keyword>
<evidence type="ECO:0000313" key="4">
    <source>
        <dbReference type="Proteomes" id="UP000198597"/>
    </source>
</evidence>
<dbReference type="EMBL" id="JACKWY010000005">
    <property type="protein sequence ID" value="MBB6715208.1"/>
    <property type="molecule type" value="Genomic_DNA"/>
</dbReference>
<proteinExistence type="predicted"/>
<dbReference type="EMBL" id="FNJM01000003">
    <property type="protein sequence ID" value="SDP28667.1"/>
    <property type="molecule type" value="Genomic_DNA"/>
</dbReference>
<dbReference type="OrthoDB" id="1937575at2"/>
<dbReference type="RefSeq" id="WP_089968113.1">
    <property type="nucleotide sequence ID" value="NZ_FNJM01000003.1"/>
</dbReference>
<gene>
    <name evidence="2" type="ORF">H7E68_10755</name>
    <name evidence="3" type="ORF">SAMN04488529_103183</name>
</gene>
<keyword evidence="1" id="KW-1133">Transmembrane helix</keyword>
<protein>
    <recommendedName>
        <fullName evidence="6">DUF3592 domain-containing protein</fullName>
    </recommendedName>
</protein>
<evidence type="ECO:0000313" key="5">
    <source>
        <dbReference type="Proteomes" id="UP000585258"/>
    </source>
</evidence>
<keyword evidence="1" id="KW-0812">Transmembrane</keyword>
<feature type="transmembrane region" description="Helical" evidence="1">
    <location>
        <begin position="118"/>
        <end position="136"/>
    </location>
</feature>
<reference evidence="2 5" key="2">
    <citation type="submission" date="2020-08" db="EMBL/GenBank/DDBJ databases">
        <title>Clostridia isolated from Swiss meat.</title>
        <authorList>
            <person name="Wambui J."/>
            <person name="Stevens M.J.A."/>
            <person name="Stephan R."/>
        </authorList>
    </citation>
    <scope>NUCLEOTIDE SEQUENCE [LARGE SCALE GENOMIC DNA]</scope>
    <source>
        <strain evidence="2 5">CM001</strain>
    </source>
</reference>
<dbReference type="Proteomes" id="UP000198597">
    <property type="component" value="Unassembled WGS sequence"/>
</dbReference>
<evidence type="ECO:0000256" key="1">
    <source>
        <dbReference type="SAM" id="Phobius"/>
    </source>
</evidence>
<sequence length="137" mass="15460">MATNVLFCLGLLIIAIGIMLFFRKKKLYRDGIRTIGKVIEIETYTYLNQGPEFNTVYYIGITPIIEVEDRGKKIRIAYNSIDDYSNLSKGDEVEVIYPKGKVEELLICNEKELYKGPLSVGLVGLSIIILALILILV</sequence>
<dbReference type="AlphaFoldDB" id="A0A1H0RGJ0"/>
<feature type="transmembrane region" description="Helical" evidence="1">
    <location>
        <begin position="6"/>
        <end position="23"/>
    </location>
</feature>